<name>A0A220SXE4_9EURY</name>
<dbReference type="EMBL" id="KX906370">
    <property type="protein sequence ID" value="ASK38291.1"/>
    <property type="molecule type" value="Genomic_DNA"/>
</dbReference>
<dbReference type="Gene3D" id="1.10.10.10">
    <property type="entry name" value="Winged helix-like DNA-binding domain superfamily/Winged helix DNA-binding domain"/>
    <property type="match status" value="1"/>
</dbReference>
<accession>A0A220SXE4</accession>
<dbReference type="InterPro" id="IPR036388">
    <property type="entry name" value="WH-like_DNA-bd_sf"/>
</dbReference>
<proteinExistence type="predicted"/>
<dbReference type="AlphaFoldDB" id="A0A220SXE4"/>
<keyword evidence="3" id="KW-0614">Plasmid</keyword>
<evidence type="ECO:0000259" key="2">
    <source>
        <dbReference type="Pfam" id="PF24035"/>
    </source>
</evidence>
<feature type="compositionally biased region" description="Basic and acidic residues" evidence="1">
    <location>
        <begin position="1"/>
        <end position="13"/>
    </location>
</feature>
<sequence>MDENIEWARRDTSSIDEETDSSGREGSISPDTILSAVANEHRRAILNALDSTSTKRLEYDALVDHVADQVGNENPERKSDEHRRRVRIGLHHTHLPKLEEAQIIDYETETGHIQFVGGELEQQILTLVEPYDTPE</sequence>
<evidence type="ECO:0000313" key="3">
    <source>
        <dbReference type="EMBL" id="ASK38291.1"/>
    </source>
</evidence>
<evidence type="ECO:0000256" key="1">
    <source>
        <dbReference type="SAM" id="MobiDB-lite"/>
    </source>
</evidence>
<geneLocation type="plasmid" evidence="3">
    <name>pR1SE2</name>
</geneLocation>
<organism evidence="3">
    <name type="scientific">Halorubrum lacusprofundi</name>
    <dbReference type="NCBI Taxonomy" id="2247"/>
    <lineage>
        <taxon>Archaea</taxon>
        <taxon>Methanobacteriati</taxon>
        <taxon>Methanobacteriota</taxon>
        <taxon>Stenosarchaea group</taxon>
        <taxon>Halobacteria</taxon>
        <taxon>Halobacteriales</taxon>
        <taxon>Haloferacaceae</taxon>
        <taxon>Halorubrum</taxon>
    </lineage>
</organism>
<dbReference type="InterPro" id="IPR055768">
    <property type="entry name" value="DUF7344"/>
</dbReference>
<feature type="domain" description="DUF7344" evidence="2">
    <location>
        <begin position="36"/>
        <end position="113"/>
    </location>
</feature>
<dbReference type="RefSeq" id="WP_255314819.1">
    <property type="nucleotide sequence ID" value="NZ_JAXGGM010000023.1"/>
</dbReference>
<dbReference type="Pfam" id="PF24035">
    <property type="entry name" value="DUF7344"/>
    <property type="match status" value="1"/>
</dbReference>
<protein>
    <recommendedName>
        <fullName evidence="2">DUF7344 domain-containing protein</fullName>
    </recommendedName>
</protein>
<feature type="region of interest" description="Disordered" evidence="1">
    <location>
        <begin position="1"/>
        <end position="30"/>
    </location>
</feature>
<reference evidence="3" key="1">
    <citation type="submission" date="2016-09" db="EMBL/GenBank/DDBJ databases">
        <title>A plasmid goes viral.</title>
        <authorList>
            <person name="Erdmann S."/>
            <person name="Tschitschko B."/>
            <person name="Cavicchioli R."/>
        </authorList>
    </citation>
    <scope>NUCLEOTIDE SEQUENCE</scope>
    <source>
        <strain evidence="3">HLS1</strain>
        <plasmid evidence="3">pR1SE2</plasmid>
    </source>
</reference>